<evidence type="ECO:0000256" key="1">
    <source>
        <dbReference type="PROSITE-ProRule" id="PRU00276"/>
    </source>
</evidence>
<accession>A0AAE0VMJ9</accession>
<dbReference type="InterPro" id="IPR001590">
    <property type="entry name" value="Peptidase_M12B"/>
</dbReference>
<feature type="binding site" evidence="1">
    <location>
        <position position="52"/>
    </location>
    <ligand>
        <name>Zn(2+)</name>
        <dbReference type="ChEBI" id="CHEBI:29105"/>
        <note>catalytic</note>
    </ligand>
</feature>
<dbReference type="PANTHER" id="PTHR11905:SF159">
    <property type="entry name" value="ADAM METALLOPROTEASE"/>
    <property type="match status" value="1"/>
</dbReference>
<dbReference type="PROSITE" id="PS50215">
    <property type="entry name" value="ADAM_MEPRO"/>
    <property type="match status" value="1"/>
</dbReference>
<feature type="binding site" evidence="1">
    <location>
        <position position="42"/>
    </location>
    <ligand>
        <name>Zn(2+)</name>
        <dbReference type="ChEBI" id="CHEBI:29105"/>
        <note>catalytic</note>
    </ligand>
</feature>
<feature type="active site" evidence="1">
    <location>
        <position position="43"/>
    </location>
</feature>
<reference evidence="3" key="1">
    <citation type="journal article" date="2021" name="Genome Biol. Evol.">
        <title>A High-Quality Reference Genome for a Parasitic Bivalve with Doubly Uniparental Inheritance (Bivalvia: Unionida).</title>
        <authorList>
            <person name="Smith C.H."/>
        </authorList>
    </citation>
    <scope>NUCLEOTIDE SEQUENCE</scope>
    <source>
        <strain evidence="3">CHS0354</strain>
    </source>
</reference>
<dbReference type="GO" id="GO:0046872">
    <property type="term" value="F:metal ion binding"/>
    <property type="evidence" value="ECO:0007669"/>
    <property type="project" value="UniProtKB-KW"/>
</dbReference>
<dbReference type="Proteomes" id="UP001195483">
    <property type="component" value="Unassembled WGS sequence"/>
</dbReference>
<reference evidence="3" key="3">
    <citation type="submission" date="2023-05" db="EMBL/GenBank/DDBJ databases">
        <authorList>
            <person name="Smith C.H."/>
        </authorList>
    </citation>
    <scope>NUCLEOTIDE SEQUENCE</scope>
    <source>
        <strain evidence="3">CHS0354</strain>
        <tissue evidence="3">Mantle</tissue>
    </source>
</reference>
<dbReference type="GO" id="GO:0004222">
    <property type="term" value="F:metalloendopeptidase activity"/>
    <property type="evidence" value="ECO:0007669"/>
    <property type="project" value="InterPro"/>
</dbReference>
<proteinExistence type="predicted"/>
<sequence length="180" mass="20412">MFIATQKVDLLALEFASVCLPGFRTEIVHSNDYFLTTTVAAHELGHSLGADHDGEGNATACNPDDLFIMTPRRKAFHPGVAYTKNPWLFSNCSVEAFKKTLENKDCVTRRPNYTEVEMDELNNLNLTQPGEEYTRDMQCQLIKGRGSVYCGIKLRKTSIKIFITQSISSTYHQYNHPWTL</sequence>
<organism evidence="3 4">
    <name type="scientific">Potamilus streckersoni</name>
    <dbReference type="NCBI Taxonomy" id="2493646"/>
    <lineage>
        <taxon>Eukaryota</taxon>
        <taxon>Metazoa</taxon>
        <taxon>Spiralia</taxon>
        <taxon>Lophotrochozoa</taxon>
        <taxon>Mollusca</taxon>
        <taxon>Bivalvia</taxon>
        <taxon>Autobranchia</taxon>
        <taxon>Heteroconchia</taxon>
        <taxon>Palaeoheterodonta</taxon>
        <taxon>Unionida</taxon>
        <taxon>Unionoidea</taxon>
        <taxon>Unionidae</taxon>
        <taxon>Ambleminae</taxon>
        <taxon>Lampsilini</taxon>
        <taxon>Potamilus</taxon>
    </lineage>
</organism>
<reference evidence="3" key="2">
    <citation type="journal article" date="2021" name="Genome Biol. Evol.">
        <title>Developing a high-quality reference genome for a parasitic bivalve with doubly uniparental inheritance (Bivalvia: Unionida).</title>
        <authorList>
            <person name="Smith C.H."/>
        </authorList>
    </citation>
    <scope>NUCLEOTIDE SEQUENCE</scope>
    <source>
        <strain evidence="3">CHS0354</strain>
        <tissue evidence="3">Mantle</tissue>
    </source>
</reference>
<dbReference type="InterPro" id="IPR024079">
    <property type="entry name" value="MetalloPept_cat_dom_sf"/>
</dbReference>
<keyword evidence="1" id="KW-0479">Metal-binding</keyword>
<gene>
    <name evidence="3" type="ORF">CHS0354_022804</name>
</gene>
<dbReference type="Pfam" id="PF01421">
    <property type="entry name" value="Reprolysin"/>
    <property type="match status" value="1"/>
</dbReference>
<dbReference type="AlphaFoldDB" id="A0AAE0VMJ9"/>
<name>A0AAE0VMJ9_9BIVA</name>
<evidence type="ECO:0000259" key="2">
    <source>
        <dbReference type="PROSITE" id="PS50215"/>
    </source>
</evidence>
<feature type="domain" description="Peptidase M12B" evidence="2">
    <location>
        <begin position="1"/>
        <end position="111"/>
    </location>
</feature>
<dbReference type="EMBL" id="JAEAOA010001385">
    <property type="protein sequence ID" value="KAK3583768.1"/>
    <property type="molecule type" value="Genomic_DNA"/>
</dbReference>
<dbReference type="Gene3D" id="3.40.390.10">
    <property type="entry name" value="Collagenase (Catalytic Domain)"/>
    <property type="match status" value="1"/>
</dbReference>
<dbReference type="PANTHER" id="PTHR11905">
    <property type="entry name" value="ADAM A DISINTEGRIN AND METALLOPROTEASE DOMAIN"/>
    <property type="match status" value="1"/>
</dbReference>
<evidence type="ECO:0000313" key="3">
    <source>
        <dbReference type="EMBL" id="KAK3583768.1"/>
    </source>
</evidence>
<evidence type="ECO:0000313" key="4">
    <source>
        <dbReference type="Proteomes" id="UP001195483"/>
    </source>
</evidence>
<protein>
    <recommendedName>
        <fullName evidence="2">Peptidase M12B domain-containing protein</fullName>
    </recommendedName>
</protein>
<comment type="caution">
    <text evidence="3">The sequence shown here is derived from an EMBL/GenBank/DDBJ whole genome shotgun (WGS) entry which is preliminary data.</text>
</comment>
<dbReference type="SUPFAM" id="SSF55486">
    <property type="entry name" value="Metalloproteases ('zincins'), catalytic domain"/>
    <property type="match status" value="1"/>
</dbReference>
<feature type="binding site" evidence="1">
    <location>
        <position position="46"/>
    </location>
    <ligand>
        <name>Zn(2+)</name>
        <dbReference type="ChEBI" id="CHEBI:29105"/>
        <note>catalytic</note>
    </ligand>
</feature>
<dbReference type="GO" id="GO:0006509">
    <property type="term" value="P:membrane protein ectodomain proteolysis"/>
    <property type="evidence" value="ECO:0007669"/>
    <property type="project" value="TreeGrafter"/>
</dbReference>
<keyword evidence="4" id="KW-1185">Reference proteome</keyword>
<comment type="caution">
    <text evidence="1">Lacks conserved residue(s) required for the propagation of feature annotation.</text>
</comment>
<keyword evidence="1" id="KW-0862">Zinc</keyword>